<evidence type="ECO:0000313" key="7">
    <source>
        <dbReference type="Proteomes" id="UP001225933"/>
    </source>
</evidence>
<evidence type="ECO:0000256" key="1">
    <source>
        <dbReference type="ARBA" id="ARBA00022553"/>
    </source>
</evidence>
<dbReference type="InterPro" id="IPR001789">
    <property type="entry name" value="Sig_transdc_resp-reg_receiver"/>
</dbReference>
<dbReference type="AlphaFoldDB" id="A0AAJ1VP06"/>
<evidence type="ECO:0000313" key="6">
    <source>
        <dbReference type="EMBL" id="MDN4014449.1"/>
    </source>
</evidence>
<dbReference type="RefSeq" id="WP_214588088.1">
    <property type="nucleotide sequence ID" value="NZ_JAUHGV010000029.1"/>
</dbReference>
<comment type="caution">
    <text evidence="6">The sequence shown here is derived from an EMBL/GenBank/DDBJ whole genome shotgun (WGS) entry which is preliminary data.</text>
</comment>
<evidence type="ECO:0000256" key="2">
    <source>
        <dbReference type="ARBA" id="ARBA00023125"/>
    </source>
</evidence>
<dbReference type="InterPro" id="IPR011006">
    <property type="entry name" value="CheY-like_superfamily"/>
</dbReference>
<reference evidence="6" key="1">
    <citation type="submission" date="2023-06" db="EMBL/GenBank/DDBJ databases">
        <title>Two Chryseobacterium gambrini strains from China.</title>
        <authorList>
            <person name="Zeng J."/>
            <person name="Wu Y."/>
        </authorList>
    </citation>
    <scope>NUCLEOTIDE SEQUENCE</scope>
    <source>
        <strain evidence="6">SQ219</strain>
    </source>
</reference>
<keyword evidence="1 3" id="KW-0597">Phosphoprotein</keyword>
<dbReference type="PROSITE" id="PS50043">
    <property type="entry name" value="HTH_LUXR_2"/>
    <property type="match status" value="1"/>
</dbReference>
<dbReference type="Pfam" id="PF00196">
    <property type="entry name" value="GerE"/>
    <property type="match status" value="1"/>
</dbReference>
<gene>
    <name evidence="6" type="ORF">QX233_18410</name>
</gene>
<dbReference type="SUPFAM" id="SSF46894">
    <property type="entry name" value="C-terminal effector domain of the bipartite response regulators"/>
    <property type="match status" value="1"/>
</dbReference>
<dbReference type="PANTHER" id="PTHR45566:SF1">
    <property type="entry name" value="HTH-TYPE TRANSCRIPTIONAL REGULATOR YHJB-RELATED"/>
    <property type="match status" value="1"/>
</dbReference>
<dbReference type="InterPro" id="IPR000792">
    <property type="entry name" value="Tscrpt_reg_LuxR_C"/>
</dbReference>
<dbReference type="CDD" id="cd17535">
    <property type="entry name" value="REC_NarL-like"/>
    <property type="match status" value="1"/>
</dbReference>
<dbReference type="Pfam" id="PF00072">
    <property type="entry name" value="Response_reg"/>
    <property type="match status" value="1"/>
</dbReference>
<proteinExistence type="predicted"/>
<feature type="modified residue" description="4-aspartylphosphate" evidence="3">
    <location>
        <position position="54"/>
    </location>
</feature>
<dbReference type="Gene3D" id="3.40.50.2300">
    <property type="match status" value="1"/>
</dbReference>
<dbReference type="SMART" id="SM00448">
    <property type="entry name" value="REC"/>
    <property type="match status" value="1"/>
</dbReference>
<dbReference type="PRINTS" id="PR00038">
    <property type="entry name" value="HTHLUXR"/>
</dbReference>
<dbReference type="GO" id="GO:0006355">
    <property type="term" value="P:regulation of DNA-templated transcription"/>
    <property type="evidence" value="ECO:0007669"/>
    <property type="project" value="InterPro"/>
</dbReference>
<dbReference type="Proteomes" id="UP001225933">
    <property type="component" value="Unassembled WGS sequence"/>
</dbReference>
<evidence type="ECO:0000259" key="4">
    <source>
        <dbReference type="PROSITE" id="PS50043"/>
    </source>
</evidence>
<dbReference type="InterPro" id="IPR051015">
    <property type="entry name" value="EvgA-like"/>
</dbReference>
<dbReference type="SMART" id="SM00421">
    <property type="entry name" value="HTH_LUXR"/>
    <property type="match status" value="1"/>
</dbReference>
<accession>A0AAJ1VP06</accession>
<feature type="domain" description="HTH luxR-type" evidence="4">
    <location>
        <begin position="143"/>
        <end position="207"/>
    </location>
</feature>
<keyword evidence="2" id="KW-0238">DNA-binding</keyword>
<dbReference type="GO" id="GO:0003677">
    <property type="term" value="F:DNA binding"/>
    <property type="evidence" value="ECO:0007669"/>
    <property type="project" value="UniProtKB-KW"/>
</dbReference>
<dbReference type="EMBL" id="JAUHGV010000029">
    <property type="protein sequence ID" value="MDN4014449.1"/>
    <property type="molecule type" value="Genomic_DNA"/>
</dbReference>
<organism evidence="6 7">
    <name type="scientific">Chryseobacterium gambrini</name>
    <dbReference type="NCBI Taxonomy" id="373672"/>
    <lineage>
        <taxon>Bacteria</taxon>
        <taxon>Pseudomonadati</taxon>
        <taxon>Bacteroidota</taxon>
        <taxon>Flavobacteriia</taxon>
        <taxon>Flavobacteriales</taxon>
        <taxon>Weeksellaceae</taxon>
        <taxon>Chryseobacterium group</taxon>
        <taxon>Chryseobacterium</taxon>
    </lineage>
</organism>
<dbReference type="PROSITE" id="PS50110">
    <property type="entry name" value="RESPONSE_REGULATORY"/>
    <property type="match status" value="1"/>
</dbReference>
<protein>
    <submittedName>
        <fullName evidence="6">Response regulator transcription factor</fullName>
    </submittedName>
</protein>
<feature type="domain" description="Response regulatory" evidence="5">
    <location>
        <begin position="3"/>
        <end position="120"/>
    </location>
</feature>
<dbReference type="SUPFAM" id="SSF52172">
    <property type="entry name" value="CheY-like"/>
    <property type="match status" value="1"/>
</dbReference>
<dbReference type="GO" id="GO:0000160">
    <property type="term" value="P:phosphorelay signal transduction system"/>
    <property type="evidence" value="ECO:0007669"/>
    <property type="project" value="InterPro"/>
</dbReference>
<dbReference type="InterPro" id="IPR058245">
    <property type="entry name" value="NreC/VraR/RcsB-like_REC"/>
</dbReference>
<sequence length="207" mass="23631">MKRILLVDDHSIVRQGMKYVIKSIIAQAEIFNADDVKSAIELIKTSAVDFIFLDISFPDQNISTTTVELMKHILPNAKITIFSAMDEEIYASRFIKAGADGFINKLSSDEELFFALDYFFKNGRYISENIKSKIIDDYLNKKTSSQISLLSDKELEVSQFIIKGYSTSSIAKTMNLKKSTISTYKKRIYEKLEISNIAELFEIFSII</sequence>
<name>A0AAJ1VP06_9FLAO</name>
<evidence type="ECO:0000256" key="3">
    <source>
        <dbReference type="PROSITE-ProRule" id="PRU00169"/>
    </source>
</evidence>
<dbReference type="PROSITE" id="PS00622">
    <property type="entry name" value="HTH_LUXR_1"/>
    <property type="match status" value="1"/>
</dbReference>
<dbReference type="InterPro" id="IPR016032">
    <property type="entry name" value="Sig_transdc_resp-reg_C-effctor"/>
</dbReference>
<dbReference type="CDD" id="cd06170">
    <property type="entry name" value="LuxR_C_like"/>
    <property type="match status" value="1"/>
</dbReference>
<evidence type="ECO:0000259" key="5">
    <source>
        <dbReference type="PROSITE" id="PS50110"/>
    </source>
</evidence>
<dbReference type="PANTHER" id="PTHR45566">
    <property type="entry name" value="HTH-TYPE TRANSCRIPTIONAL REGULATOR YHJB-RELATED"/>
    <property type="match status" value="1"/>
</dbReference>